<feature type="non-terminal residue" evidence="3">
    <location>
        <position position="1"/>
    </location>
</feature>
<accession>A0AAE0EUM6</accession>
<feature type="compositionally biased region" description="Acidic residues" evidence="1">
    <location>
        <begin position="150"/>
        <end position="163"/>
    </location>
</feature>
<evidence type="ECO:0000259" key="2">
    <source>
        <dbReference type="PROSITE" id="PS50042"/>
    </source>
</evidence>
<dbReference type="CDD" id="cd00038">
    <property type="entry name" value="CAP_ED"/>
    <property type="match status" value="2"/>
</dbReference>
<name>A0AAE0EUM6_9CHLO</name>
<dbReference type="Pfam" id="PF00027">
    <property type="entry name" value="cNMP_binding"/>
    <property type="match status" value="2"/>
</dbReference>
<dbReference type="AlphaFoldDB" id="A0AAE0EUM6"/>
<dbReference type="GO" id="GO:0005829">
    <property type="term" value="C:cytosol"/>
    <property type="evidence" value="ECO:0007669"/>
    <property type="project" value="TreeGrafter"/>
</dbReference>
<feature type="region of interest" description="Disordered" evidence="1">
    <location>
        <begin position="141"/>
        <end position="205"/>
    </location>
</feature>
<dbReference type="InterPro" id="IPR018490">
    <property type="entry name" value="cNMP-bd_dom_sf"/>
</dbReference>
<dbReference type="PROSITE" id="PS50042">
    <property type="entry name" value="CNMP_BINDING_3"/>
    <property type="match status" value="3"/>
</dbReference>
<gene>
    <name evidence="3" type="ORF">CYMTET_50564</name>
</gene>
<dbReference type="InterPro" id="IPR000595">
    <property type="entry name" value="cNMP-bd_dom"/>
</dbReference>
<dbReference type="PANTHER" id="PTHR24567:SF74">
    <property type="entry name" value="HTH-TYPE TRANSCRIPTIONAL REGULATOR ARCR"/>
    <property type="match status" value="1"/>
</dbReference>
<dbReference type="SUPFAM" id="SSF51206">
    <property type="entry name" value="cAMP-binding domain-like"/>
    <property type="match status" value="5"/>
</dbReference>
<feature type="domain" description="Cyclic nucleotide-binding" evidence="2">
    <location>
        <begin position="293"/>
        <end position="414"/>
    </location>
</feature>
<feature type="compositionally biased region" description="Basic and acidic residues" evidence="1">
    <location>
        <begin position="185"/>
        <end position="205"/>
    </location>
</feature>
<reference evidence="3 4" key="1">
    <citation type="journal article" date="2015" name="Genome Biol. Evol.">
        <title>Comparative Genomics of a Bacterivorous Green Alga Reveals Evolutionary Causalities and Consequences of Phago-Mixotrophic Mode of Nutrition.</title>
        <authorList>
            <person name="Burns J.A."/>
            <person name="Paasch A."/>
            <person name="Narechania A."/>
            <person name="Kim E."/>
        </authorList>
    </citation>
    <scope>NUCLEOTIDE SEQUENCE [LARGE SCALE GENOMIC DNA]</scope>
    <source>
        <strain evidence="3 4">PLY_AMNH</strain>
    </source>
</reference>
<dbReference type="GO" id="GO:0003700">
    <property type="term" value="F:DNA-binding transcription factor activity"/>
    <property type="evidence" value="ECO:0007669"/>
    <property type="project" value="TreeGrafter"/>
</dbReference>
<organism evidence="3 4">
    <name type="scientific">Cymbomonas tetramitiformis</name>
    <dbReference type="NCBI Taxonomy" id="36881"/>
    <lineage>
        <taxon>Eukaryota</taxon>
        <taxon>Viridiplantae</taxon>
        <taxon>Chlorophyta</taxon>
        <taxon>Pyramimonadophyceae</taxon>
        <taxon>Pyramimonadales</taxon>
        <taxon>Pyramimonadaceae</taxon>
        <taxon>Cymbomonas</taxon>
    </lineage>
</organism>
<dbReference type="InterPro" id="IPR014710">
    <property type="entry name" value="RmlC-like_jellyroll"/>
</dbReference>
<keyword evidence="4" id="KW-1185">Reference proteome</keyword>
<dbReference type="InterPro" id="IPR050397">
    <property type="entry name" value="Env_Response_Regulators"/>
</dbReference>
<sequence length="1119" mass="123447">AFDRSGLSERELDILLEKMHFCAPKTGVRVASWGLPLKELLLVLEGELNVMHHAGGDDGTADDKEQIDRTYTAGEFVELSRFMASGELSPYNVVVPYDGVCLAVITTEEIDKLDARHPGIVFKLLTTACTRDIRKEYYQLRPDLVPPEPGEYDEESAEVEASEAGDGAEGGDESVEGDSQGTKRQQAEGKEDGEARGDVERKPQWTRGEDAKILWERDSNSMNENLIYITRRISQCQSMAPEAASDIASKEEHKQDHHKEEPMMIDKVFLDGSDILPNERVRRIAEIQRQSPHFRNLDPEEVTIVATYFPMFKVEAGEPIIHEGEPATFAALLMEGTAAISDPEDMKVAELNPGQIVGEIAMFQTEFEEKCGRAGNVVCLTACVWAFFPYGHFRELMRQYPQTGNKLLRMFTHMALQRLRECEWDLSVDRQSLDVEEVDFGFDELGLTQQFGLSSEEKLEMLRAACSEEMTTYLTASMLEVLAEVMVIAEASEGAAIIPDHFACTYTVIILTGKLQATVDEEGDRRVVAERSAGEWIGYHGFISLFLGLGIDSEKKPTWTAISPHSTYAVLSNEHMNTLIEQNPLVATSLTRLFAKKTMEKLSTVLYRAARAERAGDGHHPALFTNPEIVDLCTDPASEEFHECIEWRAAGYSETFGLKRSSSRQAEVGMAVEGEEEQASTLTPEAYLLGGCILDEVMDNCERAVGKRAKAAEETDSPTARKWGRQKHQQNAYAWQRSAHAVLTSVKTTSNAKATEYGMSAWDDQVLLQHAECTPACALQQLRVCQDTSLHWRDFREMELAWLATAGKMLRVMAGKPVFQKGQPSKCIVVVLHGVVSVVSQGACCGQVHAGGVLGELSMLVGGREGRNSVIPLHPVGVVSGSDGEAVSSRFPCQVHDGSNKLFPELPMKIMKTVATSMLSKMKSRKVDFLGIERYAAMPMAKDKMYFLMQDAQNTGPGLGHECTPGELHDLTDFFFISNIPAGEGMFREGMEATTMYLILEGEAVLSVGDGVRIGKGSIVGESSVMDSYISKATRKYALESVTDMQVAVIHRHQLYHLVRKSPWVATGAPISAPACPGVNTEAFGVALGRVTSSVVGDRFNPGWRRALGWHAHLCAVRG</sequence>
<evidence type="ECO:0000256" key="1">
    <source>
        <dbReference type="SAM" id="MobiDB-lite"/>
    </source>
</evidence>
<proteinExistence type="predicted"/>
<comment type="caution">
    <text evidence="3">The sequence shown here is derived from an EMBL/GenBank/DDBJ whole genome shotgun (WGS) entry which is preliminary data.</text>
</comment>
<dbReference type="SMART" id="SM00100">
    <property type="entry name" value="cNMP"/>
    <property type="match status" value="3"/>
</dbReference>
<evidence type="ECO:0000313" key="4">
    <source>
        <dbReference type="Proteomes" id="UP001190700"/>
    </source>
</evidence>
<protein>
    <recommendedName>
        <fullName evidence="2">Cyclic nucleotide-binding domain-containing protein</fullName>
    </recommendedName>
</protein>
<evidence type="ECO:0000313" key="3">
    <source>
        <dbReference type="EMBL" id="KAK3239515.1"/>
    </source>
</evidence>
<dbReference type="Gene3D" id="2.60.120.10">
    <property type="entry name" value="Jelly Rolls"/>
    <property type="match status" value="5"/>
</dbReference>
<feature type="domain" description="Cyclic nucleotide-binding" evidence="2">
    <location>
        <begin position="791"/>
        <end position="871"/>
    </location>
</feature>
<dbReference type="EMBL" id="LGRX02033894">
    <property type="protein sequence ID" value="KAK3239515.1"/>
    <property type="molecule type" value="Genomic_DNA"/>
</dbReference>
<dbReference type="Proteomes" id="UP001190700">
    <property type="component" value="Unassembled WGS sequence"/>
</dbReference>
<dbReference type="PANTHER" id="PTHR24567">
    <property type="entry name" value="CRP FAMILY TRANSCRIPTIONAL REGULATORY PROTEIN"/>
    <property type="match status" value="1"/>
</dbReference>
<feature type="domain" description="Cyclic nucleotide-binding" evidence="2">
    <location>
        <begin position="959"/>
        <end position="1059"/>
    </location>
</feature>